<reference evidence="2 3" key="1">
    <citation type="journal article" date="2018" name="PLoS Genet.">
        <title>Population sequencing reveals clonal diversity and ancestral inbreeding in the grapevine cultivar Chardonnay.</title>
        <authorList>
            <person name="Roach M.J."/>
            <person name="Johnson D.L."/>
            <person name="Bohlmann J."/>
            <person name="van Vuuren H.J."/>
            <person name="Jones S.J."/>
            <person name="Pretorius I.S."/>
            <person name="Schmidt S.A."/>
            <person name="Borneman A.R."/>
        </authorList>
    </citation>
    <scope>NUCLEOTIDE SEQUENCE [LARGE SCALE GENOMIC DNA]</scope>
    <source>
        <strain evidence="3">cv. Chardonnay</strain>
        <tissue evidence="2">Leaf</tissue>
    </source>
</reference>
<evidence type="ECO:0000313" key="2">
    <source>
        <dbReference type="EMBL" id="RVW31224.1"/>
    </source>
</evidence>
<keyword evidence="1" id="KW-1133">Transmembrane helix</keyword>
<dbReference type="GO" id="GO:0004497">
    <property type="term" value="F:monooxygenase activity"/>
    <property type="evidence" value="ECO:0007669"/>
    <property type="project" value="UniProtKB-KW"/>
</dbReference>
<keyword evidence="2" id="KW-0503">Monooxygenase</keyword>
<keyword evidence="1" id="KW-0472">Membrane</keyword>
<keyword evidence="2" id="KW-0560">Oxidoreductase</keyword>
<organism evidence="2 3">
    <name type="scientific">Vitis vinifera</name>
    <name type="common">Grape</name>
    <dbReference type="NCBI Taxonomy" id="29760"/>
    <lineage>
        <taxon>Eukaryota</taxon>
        <taxon>Viridiplantae</taxon>
        <taxon>Streptophyta</taxon>
        <taxon>Embryophyta</taxon>
        <taxon>Tracheophyta</taxon>
        <taxon>Spermatophyta</taxon>
        <taxon>Magnoliopsida</taxon>
        <taxon>eudicotyledons</taxon>
        <taxon>Gunneridae</taxon>
        <taxon>Pentapetalae</taxon>
        <taxon>rosids</taxon>
        <taxon>Vitales</taxon>
        <taxon>Vitaceae</taxon>
        <taxon>Viteae</taxon>
        <taxon>Vitis</taxon>
    </lineage>
</organism>
<keyword evidence="1" id="KW-0812">Transmembrane</keyword>
<comment type="caution">
    <text evidence="2">The sequence shown here is derived from an EMBL/GenBank/DDBJ whole genome shotgun (WGS) entry which is preliminary data.</text>
</comment>
<evidence type="ECO:0000256" key="1">
    <source>
        <dbReference type="SAM" id="Phobius"/>
    </source>
</evidence>
<proteinExistence type="predicted"/>
<evidence type="ECO:0000313" key="3">
    <source>
        <dbReference type="Proteomes" id="UP000288805"/>
    </source>
</evidence>
<feature type="transmembrane region" description="Helical" evidence="1">
    <location>
        <begin position="87"/>
        <end position="104"/>
    </location>
</feature>
<feature type="transmembrane region" description="Helical" evidence="1">
    <location>
        <begin position="12"/>
        <end position="32"/>
    </location>
</feature>
<dbReference type="InterPro" id="IPR050307">
    <property type="entry name" value="Sterol_Desaturase_Related"/>
</dbReference>
<feature type="transmembrane region" description="Helical" evidence="1">
    <location>
        <begin position="53"/>
        <end position="75"/>
    </location>
</feature>
<dbReference type="EMBL" id="QGNW01001764">
    <property type="protein sequence ID" value="RVW31224.1"/>
    <property type="molecule type" value="Genomic_DNA"/>
</dbReference>
<accession>A0A438D706</accession>
<dbReference type="AlphaFoldDB" id="A0A438D706"/>
<dbReference type="PANTHER" id="PTHR11863">
    <property type="entry name" value="STEROL DESATURASE"/>
    <property type="match status" value="1"/>
</dbReference>
<protein>
    <submittedName>
        <fullName evidence="2">Sphinganine C4-monooxygenase 2</fullName>
    </submittedName>
</protein>
<gene>
    <name evidence="2" type="primary">SBH2_0</name>
    <name evidence="2" type="ORF">CK203_082910</name>
</gene>
<dbReference type="Proteomes" id="UP000288805">
    <property type="component" value="Unassembled WGS sequence"/>
</dbReference>
<sequence length="179" mass="20021">MGFEVSDELLGAFVPILVYWVYSGIYIPLGSLENYRLHSKKEEEDKNLVSKGTVVKGVILQQVIQAVVAILLFTVTGDDSGAAAGPMPSLIVLARQFFIAMFVLDTWQYFMHSSVQPPLEGLSLTPSWGIIFPPLCKYNFSQPFFVMWDKILGTYMPYSLEKRAGGGLEARPTKEFKDN</sequence>
<name>A0A438D706_VITVI</name>